<dbReference type="Proteomes" id="UP001321473">
    <property type="component" value="Unassembled WGS sequence"/>
</dbReference>
<dbReference type="AlphaFoldDB" id="A0AAQ4DZ68"/>
<accession>A0AAQ4DZ68</accession>
<name>A0AAQ4DZ68_AMBAM</name>
<sequence length="137" mass="14940">MHWAILSSHNFGSVPRIVPQEPFLLKDLGAIQKPATSDILQLRPPSRVGMSSHQLQSRLVNLRGDHGGLDAFSHKEDAFCSEPRTCPSVPPATACAATRQFDVARAIGAVSSSSWRRCRRRGYQGLSSSPGACMERL</sequence>
<evidence type="ECO:0000313" key="1">
    <source>
        <dbReference type="EMBL" id="KAK8767758.1"/>
    </source>
</evidence>
<protein>
    <submittedName>
        <fullName evidence="1">Uncharacterized protein</fullName>
    </submittedName>
</protein>
<organism evidence="1 2">
    <name type="scientific">Amblyomma americanum</name>
    <name type="common">Lone star tick</name>
    <dbReference type="NCBI Taxonomy" id="6943"/>
    <lineage>
        <taxon>Eukaryota</taxon>
        <taxon>Metazoa</taxon>
        <taxon>Ecdysozoa</taxon>
        <taxon>Arthropoda</taxon>
        <taxon>Chelicerata</taxon>
        <taxon>Arachnida</taxon>
        <taxon>Acari</taxon>
        <taxon>Parasitiformes</taxon>
        <taxon>Ixodida</taxon>
        <taxon>Ixodoidea</taxon>
        <taxon>Ixodidae</taxon>
        <taxon>Amblyomminae</taxon>
        <taxon>Amblyomma</taxon>
    </lineage>
</organism>
<keyword evidence="2" id="KW-1185">Reference proteome</keyword>
<dbReference type="EMBL" id="JARKHS020025021">
    <property type="protein sequence ID" value="KAK8767758.1"/>
    <property type="molecule type" value="Genomic_DNA"/>
</dbReference>
<gene>
    <name evidence="1" type="ORF">V5799_005461</name>
</gene>
<reference evidence="1 2" key="1">
    <citation type="journal article" date="2023" name="Arcadia Sci">
        <title>De novo assembly of a long-read Amblyomma americanum tick genome.</title>
        <authorList>
            <person name="Chou S."/>
            <person name="Poskanzer K.E."/>
            <person name="Rollins M."/>
            <person name="Thuy-Boun P.S."/>
        </authorList>
    </citation>
    <scope>NUCLEOTIDE SEQUENCE [LARGE SCALE GENOMIC DNA]</scope>
    <source>
        <strain evidence="1">F_SG_1</strain>
        <tissue evidence="1">Salivary glands</tissue>
    </source>
</reference>
<evidence type="ECO:0000313" key="2">
    <source>
        <dbReference type="Proteomes" id="UP001321473"/>
    </source>
</evidence>
<comment type="caution">
    <text evidence="1">The sequence shown here is derived from an EMBL/GenBank/DDBJ whole genome shotgun (WGS) entry which is preliminary data.</text>
</comment>
<proteinExistence type="predicted"/>